<comment type="caution">
    <text evidence="2">The sequence shown here is derived from an EMBL/GenBank/DDBJ whole genome shotgun (WGS) entry which is preliminary data.</text>
</comment>
<keyword evidence="3" id="KW-1185">Reference proteome</keyword>
<evidence type="ECO:0000256" key="1">
    <source>
        <dbReference type="SAM" id="MobiDB-lite"/>
    </source>
</evidence>
<evidence type="ECO:0000313" key="2">
    <source>
        <dbReference type="EMBL" id="KAH1033151.1"/>
    </source>
</evidence>
<proteinExistence type="predicted"/>
<reference evidence="2 3" key="1">
    <citation type="journal article" date="2021" name="Plant Biotechnol. J.">
        <title>Multi-omics assisted identification of the key and species-specific regulatory components of drought-tolerant mechanisms in Gossypium stocksii.</title>
        <authorList>
            <person name="Yu D."/>
            <person name="Ke L."/>
            <person name="Zhang D."/>
            <person name="Wu Y."/>
            <person name="Sun Y."/>
            <person name="Mei J."/>
            <person name="Sun J."/>
            <person name="Sun Y."/>
        </authorList>
    </citation>
    <scope>NUCLEOTIDE SEQUENCE [LARGE SCALE GENOMIC DNA]</scope>
    <source>
        <strain evidence="3">cv. E1</strain>
        <tissue evidence="2">Leaf</tissue>
    </source>
</reference>
<dbReference type="Proteomes" id="UP000828251">
    <property type="component" value="Unassembled WGS sequence"/>
</dbReference>
<sequence>MTMTKSGCDLKNMDGVFFIWEDWAKRESGSDRKGHRFKDYEIDSNNREMGNMKQQQQQDGEDNGNGEEPVTNSLNVKSENLVNDYNAIYHLVQRANLG</sequence>
<accession>A0A9D3UB90</accession>
<gene>
    <name evidence="2" type="ORF">J1N35_045325</name>
</gene>
<dbReference type="EMBL" id="JAIQCV010000013">
    <property type="protein sequence ID" value="KAH1033151.1"/>
    <property type="molecule type" value="Genomic_DNA"/>
</dbReference>
<evidence type="ECO:0000313" key="3">
    <source>
        <dbReference type="Proteomes" id="UP000828251"/>
    </source>
</evidence>
<dbReference type="AlphaFoldDB" id="A0A9D3UB90"/>
<organism evidence="2 3">
    <name type="scientific">Gossypium stocksii</name>
    <dbReference type="NCBI Taxonomy" id="47602"/>
    <lineage>
        <taxon>Eukaryota</taxon>
        <taxon>Viridiplantae</taxon>
        <taxon>Streptophyta</taxon>
        <taxon>Embryophyta</taxon>
        <taxon>Tracheophyta</taxon>
        <taxon>Spermatophyta</taxon>
        <taxon>Magnoliopsida</taxon>
        <taxon>eudicotyledons</taxon>
        <taxon>Gunneridae</taxon>
        <taxon>Pentapetalae</taxon>
        <taxon>rosids</taxon>
        <taxon>malvids</taxon>
        <taxon>Malvales</taxon>
        <taxon>Malvaceae</taxon>
        <taxon>Malvoideae</taxon>
        <taxon>Gossypium</taxon>
    </lineage>
</organism>
<protein>
    <submittedName>
        <fullName evidence="2">Uncharacterized protein</fullName>
    </submittedName>
</protein>
<feature type="compositionally biased region" description="Basic and acidic residues" evidence="1">
    <location>
        <begin position="27"/>
        <end position="46"/>
    </location>
</feature>
<name>A0A9D3UB90_9ROSI</name>
<feature type="region of interest" description="Disordered" evidence="1">
    <location>
        <begin position="27"/>
        <end position="77"/>
    </location>
</feature>